<name>A0ACB0M3S3_TRIPR</name>
<dbReference type="Proteomes" id="UP001177021">
    <property type="component" value="Unassembled WGS sequence"/>
</dbReference>
<proteinExistence type="predicted"/>
<keyword evidence="2" id="KW-1185">Reference proteome</keyword>
<comment type="caution">
    <text evidence="1">The sequence shown here is derived from an EMBL/GenBank/DDBJ whole genome shotgun (WGS) entry which is preliminary data.</text>
</comment>
<accession>A0ACB0M3S3</accession>
<evidence type="ECO:0000313" key="1">
    <source>
        <dbReference type="EMBL" id="CAJ2675248.1"/>
    </source>
</evidence>
<gene>
    <name evidence="1" type="ORF">MILVUS5_LOCUS38321</name>
</gene>
<protein>
    <submittedName>
        <fullName evidence="1">Uncharacterized protein</fullName>
    </submittedName>
</protein>
<reference evidence="1" key="1">
    <citation type="submission" date="2023-10" db="EMBL/GenBank/DDBJ databases">
        <authorList>
            <person name="Rodriguez Cubillos JULIANA M."/>
            <person name="De Vega J."/>
        </authorList>
    </citation>
    <scope>NUCLEOTIDE SEQUENCE</scope>
</reference>
<dbReference type="EMBL" id="CASHSV030000716">
    <property type="protein sequence ID" value="CAJ2675248.1"/>
    <property type="molecule type" value="Genomic_DNA"/>
</dbReference>
<evidence type="ECO:0000313" key="2">
    <source>
        <dbReference type="Proteomes" id="UP001177021"/>
    </source>
</evidence>
<organism evidence="1 2">
    <name type="scientific">Trifolium pratense</name>
    <name type="common">Red clover</name>
    <dbReference type="NCBI Taxonomy" id="57577"/>
    <lineage>
        <taxon>Eukaryota</taxon>
        <taxon>Viridiplantae</taxon>
        <taxon>Streptophyta</taxon>
        <taxon>Embryophyta</taxon>
        <taxon>Tracheophyta</taxon>
        <taxon>Spermatophyta</taxon>
        <taxon>Magnoliopsida</taxon>
        <taxon>eudicotyledons</taxon>
        <taxon>Gunneridae</taxon>
        <taxon>Pentapetalae</taxon>
        <taxon>rosids</taxon>
        <taxon>fabids</taxon>
        <taxon>Fabales</taxon>
        <taxon>Fabaceae</taxon>
        <taxon>Papilionoideae</taxon>
        <taxon>50 kb inversion clade</taxon>
        <taxon>NPAAA clade</taxon>
        <taxon>Hologalegina</taxon>
        <taxon>IRL clade</taxon>
        <taxon>Trifolieae</taxon>
        <taxon>Trifolium</taxon>
    </lineage>
</organism>
<sequence>MAYSNNNVCDHLSLGLCPCTTTTTIETKFLNSSNKKRKLKQQATDDRATKKKTKKKRCNDDIGRNWGYSTKLMLYDDPWKVKKVLEKSDVDHSSRLLLDKNLVEDLMLPVLSVNAAKEIQMKIWDIDTKSMHSLKLKRWGSGSYVLIDGWVRDFVARRGLQKGDEIGLHWDRYNRHFNFTVFQIFKPIKIDK</sequence>